<comment type="caution">
    <text evidence="2">The sequence shown here is derived from an EMBL/GenBank/DDBJ whole genome shotgun (WGS) entry which is preliminary data.</text>
</comment>
<keyword evidence="3" id="KW-1185">Reference proteome</keyword>
<reference evidence="2 3" key="1">
    <citation type="submission" date="2020-07" db="EMBL/GenBank/DDBJ databases">
        <authorList>
            <person name="Feng X."/>
        </authorList>
    </citation>
    <scope>NUCLEOTIDE SEQUENCE [LARGE SCALE GENOMIC DNA]</scope>
    <source>
        <strain evidence="2 3">JCM14086</strain>
    </source>
</reference>
<feature type="chain" id="PRO_5030725743" evidence="1">
    <location>
        <begin position="25"/>
        <end position="239"/>
    </location>
</feature>
<sequence length="239" mass="27096">MKYLKNPAPIGLALMLFFNSLAQAATMKEEDLVSVEFTTLALGNRNIEDLKYESDGQVRTISIYTRTFTQPHSYSGPPSMIFFREERSPSDGTIQRIPVANAKLSPNQKEVLILFMGNDGGSDEHYQVFTVKRDRSIFPAGSYQIFNLSEYAITGKIGEELFQLNDMDSTVVELSNRETTAIEVKFARSEGDSWTLAYNSLWPHRTNFRSNIFIFGTDDEVNPVNVQVFKEYLNPDSSE</sequence>
<evidence type="ECO:0000256" key="1">
    <source>
        <dbReference type="SAM" id="SignalP"/>
    </source>
</evidence>
<proteinExistence type="predicted"/>
<keyword evidence="1" id="KW-0732">Signal</keyword>
<name>A0A7X1AXG7_9BACT</name>
<dbReference type="AlphaFoldDB" id="A0A7X1AXG7"/>
<protein>
    <submittedName>
        <fullName evidence="2">Uncharacterized protein</fullName>
    </submittedName>
</protein>
<dbReference type="Proteomes" id="UP000525652">
    <property type="component" value="Unassembled WGS sequence"/>
</dbReference>
<evidence type="ECO:0000313" key="2">
    <source>
        <dbReference type="EMBL" id="MBC2601825.1"/>
    </source>
</evidence>
<feature type="signal peptide" evidence="1">
    <location>
        <begin position="1"/>
        <end position="24"/>
    </location>
</feature>
<dbReference type="EMBL" id="JACHVA010000076">
    <property type="protein sequence ID" value="MBC2601825.1"/>
    <property type="molecule type" value="Genomic_DNA"/>
</dbReference>
<dbReference type="RefSeq" id="WP_185692531.1">
    <property type="nucleotide sequence ID" value="NZ_JACHVA010000076.1"/>
</dbReference>
<gene>
    <name evidence="2" type="ORF">H5P30_08545</name>
</gene>
<organism evidence="2 3">
    <name type="scientific">Puniceicoccus vermicola</name>
    <dbReference type="NCBI Taxonomy" id="388746"/>
    <lineage>
        <taxon>Bacteria</taxon>
        <taxon>Pseudomonadati</taxon>
        <taxon>Verrucomicrobiota</taxon>
        <taxon>Opitutia</taxon>
        <taxon>Puniceicoccales</taxon>
        <taxon>Puniceicoccaceae</taxon>
        <taxon>Puniceicoccus</taxon>
    </lineage>
</organism>
<evidence type="ECO:0000313" key="3">
    <source>
        <dbReference type="Proteomes" id="UP000525652"/>
    </source>
</evidence>
<accession>A0A7X1AXG7</accession>